<feature type="transmembrane region" description="Helical" evidence="1">
    <location>
        <begin position="21"/>
        <end position="46"/>
    </location>
</feature>
<keyword evidence="3" id="KW-1185">Reference proteome</keyword>
<feature type="transmembrane region" description="Helical" evidence="1">
    <location>
        <begin position="361"/>
        <end position="381"/>
    </location>
</feature>
<dbReference type="Pfam" id="PF16933">
    <property type="entry name" value="PelG"/>
    <property type="match status" value="1"/>
</dbReference>
<feature type="transmembrane region" description="Helical" evidence="1">
    <location>
        <begin position="182"/>
        <end position="204"/>
    </location>
</feature>
<sequence>MAGVGFKLNKLFFQNRVSTDALAILYSILTASGPWIITTLSLWIILNYLNIFNIYFNTAIIYGFIFSIIISGIFSMFLSRRISDIMYLKEYEKILPETLGIIVANATLLIIFLVLFFLFNPQPFKFIISFTYLTLSLLVLWLISIAAISTDEINWYITSYVLMGISSIVFSKLFSYYNLSEIYGYALGITVGIITNFITVYNTFGNNNQKISFEWLKEIKKYWQLMLIGVSYYLAIWVDDFIVWNNPNFGEELIDGFKFSFIYDSPMFFCYLTIIPTITMFILVLETRFYKKYKHFYTSLKEGYVYSEILTIKDEMEKELLQSISLTIKIQILITTLFFILNELKLLPISNELSKPILRLGLIGAMLNGFYLMVILLILYFDFRNLAFSLNIAVLFLNIFLSHILVSKIGYASLGAGYALSFLIGTMVSYTLLKKKIKDIIKIEFFRQNPSLPEGKLIRGVKR</sequence>
<comment type="caution">
    <text evidence="2">The sequence shown here is derived from an EMBL/GenBank/DDBJ whole genome shotgun (WGS) entry which is preliminary data.</text>
</comment>
<gene>
    <name evidence="2" type="ORF">XJ44_05685</name>
</gene>
<reference evidence="2 3" key="1">
    <citation type="submission" date="2015-06" db="EMBL/GenBank/DDBJ databases">
        <title>Genome sequencing of Thermotogales isolates from hydrothermal vents.</title>
        <authorList>
            <person name="Haverkamp T.H."/>
            <person name="Kublanov I.V."/>
            <person name="Nesbo C.L."/>
        </authorList>
    </citation>
    <scope>NUCLEOTIDE SEQUENCE [LARGE SCALE GENOMIC DNA]</scope>
    <source>
        <strain evidence="3">ik275mar</strain>
    </source>
</reference>
<accession>A0ABX3IHE9</accession>
<keyword evidence="1" id="KW-0812">Transmembrane</keyword>
<evidence type="ECO:0000256" key="1">
    <source>
        <dbReference type="SAM" id="Phobius"/>
    </source>
</evidence>
<proteinExistence type="predicted"/>
<keyword evidence="1" id="KW-1133">Transmembrane helix</keyword>
<dbReference type="EMBL" id="LBFC01000018">
    <property type="protein sequence ID" value="ONN27269.1"/>
    <property type="molecule type" value="Genomic_DNA"/>
</dbReference>
<feature type="transmembrane region" description="Helical" evidence="1">
    <location>
        <begin position="155"/>
        <end position="176"/>
    </location>
</feature>
<feature type="transmembrane region" description="Helical" evidence="1">
    <location>
        <begin position="52"/>
        <end position="78"/>
    </location>
</feature>
<name>A0ABX3IHE9_9BACT</name>
<dbReference type="RefSeq" id="WP_077198355.1">
    <property type="nucleotide sequence ID" value="NZ_LBFC01000018.1"/>
</dbReference>
<feature type="transmembrane region" description="Helical" evidence="1">
    <location>
        <begin position="388"/>
        <end position="406"/>
    </location>
</feature>
<feature type="transmembrane region" description="Helical" evidence="1">
    <location>
        <begin position="99"/>
        <end position="120"/>
    </location>
</feature>
<feature type="transmembrane region" description="Helical" evidence="1">
    <location>
        <begin position="320"/>
        <end position="341"/>
    </location>
</feature>
<dbReference type="InterPro" id="IPR031617">
    <property type="entry name" value="PelG"/>
</dbReference>
<keyword evidence="1" id="KW-0472">Membrane</keyword>
<feature type="transmembrane region" description="Helical" evidence="1">
    <location>
        <begin position="265"/>
        <end position="285"/>
    </location>
</feature>
<feature type="transmembrane region" description="Helical" evidence="1">
    <location>
        <begin position="126"/>
        <end position="148"/>
    </location>
</feature>
<organism evidence="2 3">
    <name type="scientific">Thermosipho affectus</name>
    <dbReference type="NCBI Taxonomy" id="660294"/>
    <lineage>
        <taxon>Bacteria</taxon>
        <taxon>Thermotogati</taxon>
        <taxon>Thermotogota</taxon>
        <taxon>Thermotogae</taxon>
        <taxon>Thermotogales</taxon>
        <taxon>Fervidobacteriaceae</taxon>
        <taxon>Thermosipho</taxon>
    </lineage>
</organism>
<evidence type="ECO:0000313" key="3">
    <source>
        <dbReference type="Proteomes" id="UP000242616"/>
    </source>
</evidence>
<evidence type="ECO:0000313" key="2">
    <source>
        <dbReference type="EMBL" id="ONN27269.1"/>
    </source>
</evidence>
<protein>
    <recommendedName>
        <fullName evidence="4">Transmembrane protein</fullName>
    </recommendedName>
</protein>
<feature type="transmembrane region" description="Helical" evidence="1">
    <location>
        <begin position="225"/>
        <end position="245"/>
    </location>
</feature>
<evidence type="ECO:0008006" key="4">
    <source>
        <dbReference type="Google" id="ProtNLM"/>
    </source>
</evidence>
<feature type="transmembrane region" description="Helical" evidence="1">
    <location>
        <begin position="412"/>
        <end position="433"/>
    </location>
</feature>
<dbReference type="Proteomes" id="UP000242616">
    <property type="component" value="Unassembled WGS sequence"/>
</dbReference>